<reference evidence="3 4" key="1">
    <citation type="submission" date="2019-12" db="EMBL/GenBank/DDBJ databases">
        <authorList>
            <person name="Floudas D."/>
            <person name="Bentzer J."/>
            <person name="Ahren D."/>
            <person name="Johansson T."/>
            <person name="Persson P."/>
            <person name="Tunlid A."/>
        </authorList>
    </citation>
    <scope>NUCLEOTIDE SEQUENCE [LARGE SCALE GENOMIC DNA]</scope>
    <source>
        <strain evidence="3 4">CBS 102.39</strain>
    </source>
</reference>
<dbReference type="AlphaFoldDB" id="A0A8H4R7W4"/>
<dbReference type="Proteomes" id="UP000521872">
    <property type="component" value="Unassembled WGS sequence"/>
</dbReference>
<accession>A0A8H4R7W4</accession>
<feature type="region of interest" description="Disordered" evidence="1">
    <location>
        <begin position="99"/>
        <end position="192"/>
    </location>
</feature>
<proteinExistence type="predicted"/>
<evidence type="ECO:0000313" key="3">
    <source>
        <dbReference type="EMBL" id="KAF4623302.1"/>
    </source>
</evidence>
<keyword evidence="2" id="KW-0732">Signal</keyword>
<organism evidence="3 4">
    <name type="scientific">Agrocybe pediades</name>
    <dbReference type="NCBI Taxonomy" id="84607"/>
    <lineage>
        <taxon>Eukaryota</taxon>
        <taxon>Fungi</taxon>
        <taxon>Dikarya</taxon>
        <taxon>Basidiomycota</taxon>
        <taxon>Agaricomycotina</taxon>
        <taxon>Agaricomycetes</taxon>
        <taxon>Agaricomycetidae</taxon>
        <taxon>Agaricales</taxon>
        <taxon>Agaricineae</taxon>
        <taxon>Strophariaceae</taxon>
        <taxon>Agrocybe</taxon>
    </lineage>
</organism>
<feature type="signal peptide" evidence="2">
    <location>
        <begin position="1"/>
        <end position="17"/>
    </location>
</feature>
<dbReference type="PANTHER" id="PTHR35180">
    <property type="entry name" value="PROTEIN CBG06219"/>
    <property type="match status" value="1"/>
</dbReference>
<gene>
    <name evidence="3" type="ORF">D9613_002397</name>
</gene>
<dbReference type="PANTHER" id="PTHR35180:SF4">
    <property type="entry name" value="PROTEIN CBG06219"/>
    <property type="match status" value="1"/>
</dbReference>
<evidence type="ECO:0000313" key="4">
    <source>
        <dbReference type="Proteomes" id="UP000521872"/>
    </source>
</evidence>
<evidence type="ECO:0000256" key="2">
    <source>
        <dbReference type="SAM" id="SignalP"/>
    </source>
</evidence>
<feature type="compositionally biased region" description="Low complexity" evidence="1">
    <location>
        <begin position="144"/>
        <end position="183"/>
    </location>
</feature>
<sequence>MHLKITVLSALAAAAAARVATPSAAPNPNSLLHARAEQAIQGLPAPPNCYWDGTAPFCAGACPNGYTEEIRDPYGNGACCWTGLKVLCCRDAEGCGSGGAGRGGGSSSSSSSATRTAPGTTGTGGTTSATLTGGSIPPPTGIRPTVTAPPSAATSGAGADTGAAAGVSPSASGSTTVTSATGSAVGGILPGA</sequence>
<dbReference type="EMBL" id="JAACJL010000001">
    <property type="protein sequence ID" value="KAF4623302.1"/>
    <property type="molecule type" value="Genomic_DNA"/>
</dbReference>
<comment type="caution">
    <text evidence="3">The sequence shown here is derived from an EMBL/GenBank/DDBJ whole genome shotgun (WGS) entry which is preliminary data.</text>
</comment>
<keyword evidence="4" id="KW-1185">Reference proteome</keyword>
<feature type="chain" id="PRO_5034092597" evidence="2">
    <location>
        <begin position="18"/>
        <end position="192"/>
    </location>
</feature>
<name>A0A8H4R7W4_9AGAR</name>
<protein>
    <submittedName>
        <fullName evidence="3">Uncharacterized protein</fullName>
    </submittedName>
</protein>
<feature type="compositionally biased region" description="Low complexity" evidence="1">
    <location>
        <begin position="107"/>
        <end position="135"/>
    </location>
</feature>
<evidence type="ECO:0000256" key="1">
    <source>
        <dbReference type="SAM" id="MobiDB-lite"/>
    </source>
</evidence>